<evidence type="ECO:0000259" key="5">
    <source>
        <dbReference type="Pfam" id="PF15906"/>
    </source>
</evidence>
<dbReference type="Proteomes" id="UP000664859">
    <property type="component" value="Unassembled WGS sequence"/>
</dbReference>
<comment type="caution">
    <text evidence="6">The sequence shown here is derived from an EMBL/GenBank/DDBJ whole genome shotgun (WGS) entry which is preliminary data.</text>
</comment>
<reference evidence="6" key="1">
    <citation type="submission" date="2021-02" db="EMBL/GenBank/DDBJ databases">
        <title>First Annotated Genome of the Yellow-green Alga Tribonema minus.</title>
        <authorList>
            <person name="Mahan K.M."/>
        </authorList>
    </citation>
    <scope>NUCLEOTIDE SEQUENCE</scope>
    <source>
        <strain evidence="6">UTEX B ZZ1240</strain>
    </source>
</reference>
<dbReference type="InterPro" id="IPR031790">
    <property type="entry name" value="Znf-NOSIP"/>
</dbReference>
<comment type="subcellular location">
    <subcellularLocation>
        <location evidence="1">Nucleus</location>
    </subcellularLocation>
</comment>
<dbReference type="SUPFAM" id="SSF57850">
    <property type="entry name" value="RING/U-box"/>
    <property type="match status" value="1"/>
</dbReference>
<evidence type="ECO:0000256" key="2">
    <source>
        <dbReference type="ARBA" id="ARBA00008126"/>
    </source>
</evidence>
<evidence type="ECO:0000256" key="1">
    <source>
        <dbReference type="ARBA" id="ARBA00004123"/>
    </source>
</evidence>
<evidence type="ECO:0000313" key="7">
    <source>
        <dbReference type="Proteomes" id="UP000664859"/>
    </source>
</evidence>
<dbReference type="EMBL" id="JAFCMP010000103">
    <property type="protein sequence ID" value="KAG5186762.1"/>
    <property type="molecule type" value="Genomic_DNA"/>
</dbReference>
<gene>
    <name evidence="6" type="ORF">JKP88DRAFT_308871</name>
</gene>
<evidence type="ECO:0000256" key="4">
    <source>
        <dbReference type="SAM" id="MobiDB-lite"/>
    </source>
</evidence>
<feature type="non-terminal residue" evidence="6">
    <location>
        <position position="1"/>
    </location>
</feature>
<organism evidence="6 7">
    <name type="scientific">Tribonema minus</name>
    <dbReference type="NCBI Taxonomy" id="303371"/>
    <lineage>
        <taxon>Eukaryota</taxon>
        <taxon>Sar</taxon>
        <taxon>Stramenopiles</taxon>
        <taxon>Ochrophyta</taxon>
        <taxon>PX clade</taxon>
        <taxon>Xanthophyceae</taxon>
        <taxon>Tribonematales</taxon>
        <taxon>Tribonemataceae</taxon>
        <taxon>Tribonema</taxon>
    </lineage>
</organism>
<feature type="domain" description="Nitric oxide synthase-interacting protein zinc-finger" evidence="5">
    <location>
        <begin position="2"/>
        <end position="70"/>
    </location>
</feature>
<feature type="non-terminal residue" evidence="6">
    <location>
        <position position="341"/>
    </location>
</feature>
<feature type="region of interest" description="Disordered" evidence="4">
    <location>
        <begin position="215"/>
        <end position="235"/>
    </location>
</feature>
<dbReference type="PANTHER" id="PTHR13063:SF10">
    <property type="entry name" value="NITRIC OXIDE SYNTHASE-INTERACTING PROTEIN"/>
    <property type="match status" value="1"/>
</dbReference>
<comment type="similarity">
    <text evidence="2">Belongs to the NOSIP family.</text>
</comment>
<feature type="compositionally biased region" description="Basic and acidic residues" evidence="4">
    <location>
        <begin position="215"/>
        <end position="225"/>
    </location>
</feature>
<evidence type="ECO:0000313" key="6">
    <source>
        <dbReference type="EMBL" id="KAG5186762.1"/>
    </source>
</evidence>
<dbReference type="PANTHER" id="PTHR13063">
    <property type="entry name" value="ENOS INTERACTING PROTEIN"/>
    <property type="match status" value="1"/>
</dbReference>
<dbReference type="GO" id="GO:0005634">
    <property type="term" value="C:nucleus"/>
    <property type="evidence" value="ECO:0007669"/>
    <property type="project" value="UniProtKB-SubCell"/>
</dbReference>
<evidence type="ECO:0000256" key="3">
    <source>
        <dbReference type="ARBA" id="ARBA00023242"/>
    </source>
</evidence>
<accession>A0A836CI14</accession>
<dbReference type="InterPro" id="IPR013083">
    <property type="entry name" value="Znf_RING/FYVE/PHD"/>
</dbReference>
<dbReference type="Gene3D" id="3.30.40.10">
    <property type="entry name" value="Zinc/RING finger domain, C3HC4 (zinc finger)"/>
    <property type="match status" value="1"/>
</dbReference>
<name>A0A836CI14_9STRA</name>
<keyword evidence="7" id="KW-1185">Reference proteome</keyword>
<protein>
    <recommendedName>
        <fullName evidence="5">Nitric oxide synthase-interacting protein zinc-finger domain-containing protein</fullName>
    </recommendedName>
</protein>
<dbReference type="InterPro" id="IPR016818">
    <property type="entry name" value="NOSIP"/>
</dbReference>
<sequence>RHSKNAGDRHHFTYREREGCGYGTQKVRVGVDSQLPFGNCAMCLRLAKEPMATPSGHIYCRECILEYLLVKTKDLKRQRAAYEAQQQAQAERAVAADAEKQQRSVDKFVKTQGAVGPLPPPAAAASASTSSSTALVVAETGGALVAVASDDSAAPAAALGKRAHPEDAERRLESEKKRVMAKMALPVDMTTREQHKEILKRTSFWLPTHAPEHVEERVAPPEARPRSPMSGDPLRAKNLIPVRFTVDGGKEEAGADSGGAGKGRIICAVTRREIHHQPTVLLARSGQVMLKSAAEEFALPTMMCPVTGGKFKTADVIELARSASGFAASGEVEAQKYEPVM</sequence>
<dbReference type="Pfam" id="PF15906">
    <property type="entry name" value="zf-NOSIP"/>
    <property type="match status" value="1"/>
</dbReference>
<keyword evidence="3" id="KW-0539">Nucleus</keyword>
<proteinExistence type="inferred from homology"/>
<dbReference type="AlphaFoldDB" id="A0A836CI14"/>
<dbReference type="OrthoDB" id="116827at2759"/>
<dbReference type="GO" id="GO:0061630">
    <property type="term" value="F:ubiquitin protein ligase activity"/>
    <property type="evidence" value="ECO:0007669"/>
    <property type="project" value="InterPro"/>
</dbReference>